<dbReference type="Gene3D" id="1.10.1200.10">
    <property type="entry name" value="ACP-like"/>
    <property type="match status" value="1"/>
</dbReference>
<evidence type="ECO:0000313" key="2">
    <source>
        <dbReference type="EMBL" id="NML25841.1"/>
    </source>
</evidence>
<dbReference type="RefSeq" id="WP_169145386.1">
    <property type="nucleotide sequence ID" value="NZ_JABBGA010000005.1"/>
</dbReference>
<protein>
    <submittedName>
        <fullName evidence="2">Acyl carrier protein</fullName>
    </submittedName>
</protein>
<accession>A0A848G8D3</accession>
<sequence>METLTVIREFLHDRLEVDPAAIQPETTLEELKIDSLLLVELIFECEEKFSVIFERDVPTPKNIGELITIVDTFIAEARTAKQG</sequence>
<dbReference type="AlphaFoldDB" id="A0A848G8D3"/>
<comment type="caution">
    <text evidence="2">The sequence shown here is derived from an EMBL/GenBank/DDBJ whole genome shotgun (WGS) entry which is preliminary data.</text>
</comment>
<dbReference type="PROSITE" id="PS50075">
    <property type="entry name" value="CARRIER"/>
    <property type="match status" value="1"/>
</dbReference>
<dbReference type="Pfam" id="PF00550">
    <property type="entry name" value="PP-binding"/>
    <property type="match status" value="1"/>
</dbReference>
<proteinExistence type="predicted"/>
<evidence type="ECO:0000259" key="1">
    <source>
        <dbReference type="PROSITE" id="PS50075"/>
    </source>
</evidence>
<evidence type="ECO:0000313" key="3">
    <source>
        <dbReference type="Proteomes" id="UP000580043"/>
    </source>
</evidence>
<dbReference type="Proteomes" id="UP000580043">
    <property type="component" value="Unassembled WGS sequence"/>
</dbReference>
<dbReference type="InterPro" id="IPR036736">
    <property type="entry name" value="ACP-like_sf"/>
</dbReference>
<name>A0A848G8D3_9RHOO</name>
<reference evidence="2 3" key="1">
    <citation type="submission" date="2020-04" db="EMBL/GenBank/DDBJ databases">
        <title>Zoogloea sp. G-4-1-14 isolated from soil.</title>
        <authorList>
            <person name="Dahal R.H."/>
        </authorList>
    </citation>
    <scope>NUCLEOTIDE SEQUENCE [LARGE SCALE GENOMIC DNA]</scope>
    <source>
        <strain evidence="2 3">G-4-1-14</strain>
    </source>
</reference>
<gene>
    <name evidence="2" type="ORF">HHL15_08825</name>
</gene>
<keyword evidence="3" id="KW-1185">Reference proteome</keyword>
<dbReference type="InterPro" id="IPR009081">
    <property type="entry name" value="PP-bd_ACP"/>
</dbReference>
<dbReference type="EMBL" id="JABBGA010000005">
    <property type="protein sequence ID" value="NML25841.1"/>
    <property type="molecule type" value="Genomic_DNA"/>
</dbReference>
<organism evidence="2 3">
    <name type="scientific">Zoogloea dura</name>
    <dbReference type="NCBI Taxonomy" id="2728840"/>
    <lineage>
        <taxon>Bacteria</taxon>
        <taxon>Pseudomonadati</taxon>
        <taxon>Pseudomonadota</taxon>
        <taxon>Betaproteobacteria</taxon>
        <taxon>Rhodocyclales</taxon>
        <taxon>Zoogloeaceae</taxon>
        <taxon>Zoogloea</taxon>
    </lineage>
</organism>
<dbReference type="SUPFAM" id="SSF47336">
    <property type="entry name" value="ACP-like"/>
    <property type="match status" value="1"/>
</dbReference>
<feature type="domain" description="Carrier" evidence="1">
    <location>
        <begin position="1"/>
        <end position="81"/>
    </location>
</feature>